<accession>A0A437AKZ5</accession>
<evidence type="ECO:0000313" key="3">
    <source>
        <dbReference type="Proteomes" id="UP000282876"/>
    </source>
</evidence>
<comment type="caution">
    <text evidence="2">The sequence shown here is derived from an EMBL/GenBank/DDBJ whole genome shotgun (WGS) entry which is preliminary data.</text>
</comment>
<keyword evidence="3" id="KW-1185">Reference proteome</keyword>
<proteinExistence type="predicted"/>
<dbReference type="VEuPathDB" id="MicrosporidiaDB:TUBRATIS_18610"/>
<keyword evidence="1" id="KW-0472">Membrane</keyword>
<feature type="transmembrane region" description="Helical" evidence="1">
    <location>
        <begin position="278"/>
        <end position="298"/>
    </location>
</feature>
<dbReference type="EMBL" id="RCSS01000445">
    <property type="protein sequence ID" value="RVD91686.1"/>
    <property type="molecule type" value="Genomic_DNA"/>
</dbReference>
<gene>
    <name evidence="2" type="ORF">TUBRATIS_18610</name>
</gene>
<feature type="transmembrane region" description="Helical" evidence="1">
    <location>
        <begin position="238"/>
        <end position="257"/>
    </location>
</feature>
<keyword evidence="1" id="KW-1133">Transmembrane helix</keyword>
<dbReference type="Proteomes" id="UP000282876">
    <property type="component" value="Unassembled WGS sequence"/>
</dbReference>
<name>A0A437AKZ5_9MICR</name>
<evidence type="ECO:0000256" key="1">
    <source>
        <dbReference type="SAM" id="Phobius"/>
    </source>
</evidence>
<feature type="transmembrane region" description="Helical" evidence="1">
    <location>
        <begin position="199"/>
        <end position="218"/>
    </location>
</feature>
<dbReference type="AlphaFoldDB" id="A0A437AKZ5"/>
<keyword evidence="1" id="KW-0812">Transmembrane</keyword>
<protein>
    <submittedName>
        <fullName evidence="2">Uncharacterized protein</fullName>
    </submittedName>
</protein>
<reference evidence="2 3" key="1">
    <citation type="submission" date="2018-10" db="EMBL/GenBank/DDBJ databases">
        <title>Draft genome sequence of the microsporidian Tubulinosema ratisbonensis.</title>
        <authorList>
            <person name="Polonais V."/>
            <person name="Peyretaillade E."/>
            <person name="Niehus S."/>
            <person name="Wawrzyniak I."/>
            <person name="Franchet A."/>
            <person name="Gaspin C."/>
            <person name="Reichstadt M."/>
            <person name="Belser C."/>
            <person name="Labadie K."/>
            <person name="Delbac F."/>
            <person name="Ferrandon D."/>
        </authorList>
    </citation>
    <scope>NUCLEOTIDE SEQUENCE [LARGE SCALE GENOMIC DNA]</scope>
    <source>
        <strain evidence="2 3">Franzen</strain>
    </source>
</reference>
<evidence type="ECO:0000313" key="2">
    <source>
        <dbReference type="EMBL" id="RVD91686.1"/>
    </source>
</evidence>
<organism evidence="2 3">
    <name type="scientific">Tubulinosema ratisbonensis</name>
    <dbReference type="NCBI Taxonomy" id="291195"/>
    <lineage>
        <taxon>Eukaryota</taxon>
        <taxon>Fungi</taxon>
        <taxon>Fungi incertae sedis</taxon>
        <taxon>Microsporidia</taxon>
        <taxon>Tubulinosematoidea</taxon>
        <taxon>Tubulinosematidae</taxon>
        <taxon>Tubulinosema</taxon>
    </lineage>
</organism>
<sequence length="396" mass="47650">MHFKSNVKFENYYTEIRLYFKNYLSNFNLLKYDKILVNLKICNFSKQLSVNLPTVSTSKFLHKNFSFISYLLNITITLERCFWIRLQSVFRFVSQSCQIHLLNLFDLTNNNNNLEVFEPFYRQYICSSFVQDFFKNHIEDEWVHDDCPKKFSEAIISFNEFYSSYAKSINQLYSRKFEMYSKKIKFFFMGEKNEAKNNFIVWLINLLNNPTNSLLFILFPELKIFVEKIINVRDFLGFYARFHFFFTLLVLKLNYNLPRIKYEIYILKSKQNYKIIESKFFNLLILEFRCMICIFGTTVLTEKIYVNLLFFKSYISFIRLHIPKITKCLFVDDFYDLNACTYLESLLSVEFKPIGSLKLSSESEFSKIPKCRITAINQKLIVCKRDFSKEFCVQIY</sequence>